<dbReference type="PANTHER" id="PTHR47253:SF4">
    <property type="entry name" value="ISOCHORISMATE SYNTHASE 2, CHLOROPLASTIC"/>
    <property type="match status" value="1"/>
</dbReference>
<dbReference type="Pfam" id="PF00425">
    <property type="entry name" value="Chorismate_bind"/>
    <property type="match status" value="1"/>
</dbReference>
<dbReference type="GeneID" id="110790095"/>
<reference evidence="2" key="1">
    <citation type="journal article" date="2021" name="Nat. Commun.">
        <title>Genomic analyses provide insights into spinach domestication and the genetic basis of agronomic traits.</title>
        <authorList>
            <person name="Cai X."/>
            <person name="Sun X."/>
            <person name="Xu C."/>
            <person name="Sun H."/>
            <person name="Wang X."/>
            <person name="Ge C."/>
            <person name="Zhang Z."/>
            <person name="Wang Q."/>
            <person name="Fei Z."/>
            <person name="Jiao C."/>
            <person name="Wang Q."/>
        </authorList>
    </citation>
    <scope>NUCLEOTIDE SEQUENCE [LARGE SCALE GENOMIC DNA]</scope>
    <source>
        <strain evidence="2">cv. Varoflay</strain>
    </source>
</reference>
<keyword evidence="2" id="KW-1185">Reference proteome</keyword>
<evidence type="ECO:0000313" key="2">
    <source>
        <dbReference type="Proteomes" id="UP000813463"/>
    </source>
</evidence>
<accession>A0ABM3RCG4</accession>
<evidence type="ECO:0000313" key="3">
    <source>
        <dbReference type="RefSeq" id="XP_056693302.1"/>
    </source>
</evidence>
<dbReference type="InterPro" id="IPR005801">
    <property type="entry name" value="ADC_synthase"/>
</dbReference>
<organism evidence="2 3">
    <name type="scientific">Spinacia oleracea</name>
    <name type="common">Spinach</name>
    <dbReference type="NCBI Taxonomy" id="3562"/>
    <lineage>
        <taxon>Eukaryota</taxon>
        <taxon>Viridiplantae</taxon>
        <taxon>Streptophyta</taxon>
        <taxon>Embryophyta</taxon>
        <taxon>Tracheophyta</taxon>
        <taxon>Spermatophyta</taxon>
        <taxon>Magnoliopsida</taxon>
        <taxon>eudicotyledons</taxon>
        <taxon>Gunneridae</taxon>
        <taxon>Pentapetalae</taxon>
        <taxon>Caryophyllales</taxon>
        <taxon>Chenopodiaceae</taxon>
        <taxon>Chenopodioideae</taxon>
        <taxon>Anserineae</taxon>
        <taxon>Spinacia</taxon>
    </lineage>
</organism>
<dbReference type="PANTHER" id="PTHR47253">
    <property type="match status" value="1"/>
</dbReference>
<dbReference type="SUPFAM" id="SSF56322">
    <property type="entry name" value="ADC synthase"/>
    <property type="match status" value="1"/>
</dbReference>
<proteinExistence type="predicted"/>
<gene>
    <name evidence="3" type="primary">LOC110790095</name>
</gene>
<dbReference type="RefSeq" id="XP_056693302.1">
    <property type="nucleotide sequence ID" value="XM_056837324.1"/>
</dbReference>
<dbReference type="InterPro" id="IPR044250">
    <property type="entry name" value="MenF-like"/>
</dbReference>
<reference evidence="3" key="2">
    <citation type="submission" date="2025-08" db="UniProtKB">
        <authorList>
            <consortium name="RefSeq"/>
        </authorList>
    </citation>
    <scope>IDENTIFICATION</scope>
    <source>
        <tissue evidence="3">Leaf</tissue>
    </source>
</reference>
<dbReference type="Gene3D" id="3.60.120.10">
    <property type="entry name" value="Anthranilate synthase"/>
    <property type="match status" value="1"/>
</dbReference>
<sequence length="480" mass="53918">MVAAFSAGKYITRFLDFEPPPPSLFASTKPCSIQASQKQYHQLCSCSCSCSSSIMSSSMNGCQSDPKIPLGIVETRTLPPVPSPALALDRLKHTISDLRSNLQYSNFPSGLIRIQVPIEQEIEAIDWLRAQPHHQELPRLFFSGRRQFNGSDVINGNHNGNTHGHDLINVAGLGAAVYFRHFRAFSFDDWRSIKRFLSKTCPLIRAYGAIRFDANVDISKEWEPFGSFYFMIPQVEFDEFEGRSLLAANVAWDNGLSCPLESAIDSLQETLDQVNFVIFKSDEKFPKTTIQADVLHIPNEKNWDIAVTKALKMIRSSSALTKAVLARSSRIFTTSDIDPLAWLACLQVEGDNAYQFLLQPPNAPAFIGNTPEQLFHRKKLSIWSEALAGTRAICGSWVLDHKTGLDLLSSPKDDLEFTIVRECIRKKLEAVCNTVIVDPQKAIRKLPRVQHLYANIKGRLRNEDDELRLKPQPKKALTLT</sequence>
<feature type="domain" description="Chorismate-utilising enzyme C-terminal" evidence="1">
    <location>
        <begin position="300"/>
        <end position="467"/>
    </location>
</feature>
<protein>
    <submittedName>
        <fullName evidence="3">Isochorismate synthase, chloroplastic isoform X2</fullName>
    </submittedName>
</protein>
<evidence type="ECO:0000259" key="1">
    <source>
        <dbReference type="Pfam" id="PF00425"/>
    </source>
</evidence>
<name>A0ABM3RCG4_SPIOL</name>
<dbReference type="Proteomes" id="UP000813463">
    <property type="component" value="Chromosome 2"/>
</dbReference>
<dbReference type="InterPro" id="IPR015890">
    <property type="entry name" value="Chorismate_C"/>
</dbReference>